<dbReference type="PROSITE" id="PS50263">
    <property type="entry name" value="CN_HYDROLASE"/>
    <property type="match status" value="1"/>
</dbReference>
<dbReference type="Gene3D" id="3.60.110.10">
    <property type="entry name" value="Carbon-nitrogen hydrolase"/>
    <property type="match status" value="1"/>
</dbReference>
<dbReference type="GO" id="GO:0050126">
    <property type="term" value="F:N-carbamoylputrescine amidase activity"/>
    <property type="evidence" value="ECO:0007669"/>
    <property type="project" value="TreeGrafter"/>
</dbReference>
<gene>
    <name evidence="3" type="ORF">FNE76_00075</name>
</gene>
<dbReference type="InterPro" id="IPR003010">
    <property type="entry name" value="C-N_Hydrolase"/>
</dbReference>
<keyword evidence="1 3" id="KW-0378">Hydrolase</keyword>
<accession>A0A553V351</accession>
<dbReference type="AlphaFoldDB" id="A0A553V351"/>
<protein>
    <submittedName>
        <fullName evidence="3">Carbon-nitrogen hydrolase family protein</fullName>
    </submittedName>
</protein>
<evidence type="ECO:0000259" key="2">
    <source>
        <dbReference type="PROSITE" id="PS50263"/>
    </source>
</evidence>
<keyword evidence="4" id="KW-1185">Reference proteome</keyword>
<reference evidence="3 4" key="1">
    <citation type="submission" date="2019-07" db="EMBL/GenBank/DDBJ databases">
        <title>Helicobacter labacensis sp. nov., Helicobacter mehlei sp. nov. and Helicobacter vulpis sp. nov., isolated from gastric mucosa of red fox (Vulpis vulpis).</title>
        <authorList>
            <person name="Kusar D."/>
            <person name="Gruntar I."/>
            <person name="Pate M."/>
            <person name="Zajc U."/>
            <person name="Ocepek M."/>
        </authorList>
    </citation>
    <scope>NUCLEOTIDE SEQUENCE [LARGE SCALE GENOMIC DNA]</scope>
    <source>
        <strain evidence="3 4">L8b</strain>
    </source>
</reference>
<dbReference type="InterPro" id="IPR036526">
    <property type="entry name" value="C-N_Hydrolase_sf"/>
</dbReference>
<organism evidence="3 4">
    <name type="scientific">Helicobacter mehlei</name>
    <dbReference type="NCBI Taxonomy" id="2316080"/>
    <lineage>
        <taxon>Bacteria</taxon>
        <taxon>Pseudomonadati</taxon>
        <taxon>Campylobacterota</taxon>
        <taxon>Epsilonproteobacteria</taxon>
        <taxon>Campylobacterales</taxon>
        <taxon>Helicobacteraceae</taxon>
        <taxon>Helicobacter</taxon>
    </lineage>
</organism>
<dbReference type="PANTHER" id="PTHR43674:SF2">
    <property type="entry name" value="BETA-UREIDOPROPIONASE"/>
    <property type="match status" value="1"/>
</dbReference>
<evidence type="ECO:0000313" key="3">
    <source>
        <dbReference type="EMBL" id="TSA86909.1"/>
    </source>
</evidence>
<sequence length="271" mass="31383">MHLVILQMARFDLEFVGKTLAKMPPQALILFPEYVITPFFLELLESEAHTIHQHSQARLEQLQELATKHQQHLIAPLILQESSGLIKQMAWVSPSQTQFYPQQKLIHFSHWDEEAFFANPKTKGRAPLIVELEDLRIAPLFGYELHFDSIWLDMHQKGVDIVLLSTASTFESSERWRMLCQARAFCNSMLIARANRIGSVRQGYYPKHSSQKHNIAWNFYGDSFMALPNGQIGDSLRGDLGVLHLEVSKDYLDAWAQEWGFRKPNTRREHD</sequence>
<dbReference type="SUPFAM" id="SSF56317">
    <property type="entry name" value="Carbon-nitrogen hydrolase"/>
    <property type="match status" value="1"/>
</dbReference>
<feature type="domain" description="CN hydrolase" evidence="2">
    <location>
        <begin position="1"/>
        <end position="249"/>
    </location>
</feature>
<evidence type="ECO:0000313" key="4">
    <source>
        <dbReference type="Proteomes" id="UP000319322"/>
    </source>
</evidence>
<evidence type="ECO:0000256" key="1">
    <source>
        <dbReference type="ARBA" id="ARBA00022801"/>
    </source>
</evidence>
<dbReference type="CDD" id="cd07197">
    <property type="entry name" value="nitrilase"/>
    <property type="match status" value="1"/>
</dbReference>
<dbReference type="PANTHER" id="PTHR43674">
    <property type="entry name" value="NITRILASE C965.09-RELATED"/>
    <property type="match status" value="1"/>
</dbReference>
<dbReference type="InterPro" id="IPR050345">
    <property type="entry name" value="Aliph_Amidase/BUP"/>
</dbReference>
<name>A0A553V351_9HELI</name>
<dbReference type="GO" id="GO:0033388">
    <property type="term" value="P:putrescine biosynthetic process from arginine"/>
    <property type="evidence" value="ECO:0007669"/>
    <property type="project" value="TreeGrafter"/>
</dbReference>
<dbReference type="EMBL" id="VKGC01000001">
    <property type="protein sequence ID" value="TSA86909.1"/>
    <property type="molecule type" value="Genomic_DNA"/>
</dbReference>
<dbReference type="OrthoDB" id="5357560at2"/>
<proteinExistence type="predicted"/>
<dbReference type="Pfam" id="PF00795">
    <property type="entry name" value="CN_hydrolase"/>
    <property type="match status" value="1"/>
</dbReference>
<reference evidence="4" key="2">
    <citation type="submission" date="2019-07" db="EMBL/GenBank/DDBJ databases">
        <title>Helicobacter labacensis sp. nov., Helicobacter mehlei sp. nov. and Helicobacter vulpis sp. nov., isolated from gastric mucosa of red fox (Vulpis vulpis).</title>
        <authorList>
            <person name="Papic B."/>
        </authorList>
    </citation>
    <scope>NUCLEOTIDE SEQUENCE [LARGE SCALE GENOMIC DNA]</scope>
    <source>
        <strain evidence="4">L8b</strain>
    </source>
</reference>
<comment type="caution">
    <text evidence="3">The sequence shown here is derived from an EMBL/GenBank/DDBJ whole genome shotgun (WGS) entry which is preliminary data.</text>
</comment>
<reference evidence="3 4" key="3">
    <citation type="submission" date="2019-07" db="EMBL/GenBank/DDBJ databases">
        <authorList>
            <person name="Papic B."/>
        </authorList>
    </citation>
    <scope>NUCLEOTIDE SEQUENCE [LARGE SCALE GENOMIC DNA]</scope>
    <source>
        <strain evidence="3 4">L8b</strain>
    </source>
</reference>
<dbReference type="RefSeq" id="WP_120948156.1">
    <property type="nucleotide sequence ID" value="NZ_QXQP01000010.1"/>
</dbReference>
<dbReference type="Proteomes" id="UP000319322">
    <property type="component" value="Unassembled WGS sequence"/>
</dbReference>